<sequence length="326" mass="34462">MRAIEISTSGGPEVLVAVDRPRPEPQEGEILVAVRAAGVNRPDCLQRMGFYPPPPGVSDIPGLEIAGVVEAVGAAVSEHKVGDAVCALVPGGGYADYCVADATNALPVPGGLTMNECAALPETFFTVWSNVFDRGGLKADERLLVHGGTSGIGTTAIQLGKAFGATVFATAGSEEKCQAMRGLGADLAINYRDEDFVDVIGDATHGEGVDVILDMVGGDYTNRNMRVAASEGRIVQIAYLDGRMAEIDLQLVMTKRLVLTGSTLRARPAAFKAKIAEALRREVWPLLNERKIAPVMDSIFPLSQASAAHARIEESEHIGKIVLEVD</sequence>
<dbReference type="EMBL" id="JAHWQX010000001">
    <property type="protein sequence ID" value="MBW3096325.1"/>
    <property type="molecule type" value="Genomic_DNA"/>
</dbReference>
<evidence type="ECO:0000313" key="5">
    <source>
        <dbReference type="Proteomes" id="UP001430804"/>
    </source>
</evidence>
<evidence type="ECO:0000256" key="1">
    <source>
        <dbReference type="ARBA" id="ARBA00022857"/>
    </source>
</evidence>
<dbReference type="PANTHER" id="PTHR48106:SF8">
    <property type="entry name" value="OS02G0805600 PROTEIN"/>
    <property type="match status" value="1"/>
</dbReference>
<dbReference type="Pfam" id="PF00107">
    <property type="entry name" value="ADH_zinc_N"/>
    <property type="match status" value="1"/>
</dbReference>
<dbReference type="Pfam" id="PF08240">
    <property type="entry name" value="ADH_N"/>
    <property type="match status" value="1"/>
</dbReference>
<proteinExistence type="predicted"/>
<evidence type="ECO:0000259" key="3">
    <source>
        <dbReference type="SMART" id="SM00829"/>
    </source>
</evidence>
<dbReference type="InterPro" id="IPR020843">
    <property type="entry name" value="ER"/>
</dbReference>
<dbReference type="PANTHER" id="PTHR48106">
    <property type="entry name" value="QUINONE OXIDOREDUCTASE PIG3-RELATED"/>
    <property type="match status" value="1"/>
</dbReference>
<gene>
    <name evidence="4" type="ORF">KY465_03420</name>
</gene>
<dbReference type="InterPro" id="IPR013149">
    <property type="entry name" value="ADH-like_C"/>
</dbReference>
<dbReference type="CDD" id="cd05276">
    <property type="entry name" value="p53_inducible_oxidoreductase"/>
    <property type="match status" value="1"/>
</dbReference>
<dbReference type="Proteomes" id="UP001430804">
    <property type="component" value="Unassembled WGS sequence"/>
</dbReference>
<evidence type="ECO:0000256" key="2">
    <source>
        <dbReference type="ARBA" id="ARBA00023002"/>
    </source>
</evidence>
<comment type="caution">
    <text evidence="4">The sequence shown here is derived from an EMBL/GenBank/DDBJ whole genome shotgun (WGS) entry which is preliminary data.</text>
</comment>
<protein>
    <submittedName>
        <fullName evidence="4">NAD(P)H-quinone oxidoreductase</fullName>
    </submittedName>
</protein>
<name>A0ABS6WKC6_9HYPH</name>
<keyword evidence="1" id="KW-0521">NADP</keyword>
<evidence type="ECO:0000313" key="4">
    <source>
        <dbReference type="EMBL" id="MBW3096325.1"/>
    </source>
</evidence>
<dbReference type="SMART" id="SM00829">
    <property type="entry name" value="PKS_ER"/>
    <property type="match status" value="1"/>
</dbReference>
<keyword evidence="5" id="KW-1185">Reference proteome</keyword>
<dbReference type="InterPro" id="IPR013154">
    <property type="entry name" value="ADH-like_N"/>
</dbReference>
<dbReference type="NCBIfam" id="TIGR02824">
    <property type="entry name" value="quinone_pig3"/>
    <property type="match status" value="1"/>
</dbReference>
<keyword evidence="2" id="KW-0560">Oxidoreductase</keyword>
<dbReference type="InterPro" id="IPR014189">
    <property type="entry name" value="Quinone_OxRdtase_PIG3"/>
</dbReference>
<reference evidence="4" key="1">
    <citation type="submission" date="2021-07" db="EMBL/GenBank/DDBJ databases">
        <title>Pseudohoeflea marina sp. nov. a polyhydroxyalcanoate-producing bacterium.</title>
        <authorList>
            <person name="Zheng W."/>
            <person name="Yu S."/>
            <person name="Huang Y."/>
        </authorList>
    </citation>
    <scope>NUCLEOTIDE SEQUENCE</scope>
    <source>
        <strain evidence="4">DP4N28-3</strain>
    </source>
</reference>
<dbReference type="RefSeq" id="WP_219158449.1">
    <property type="nucleotide sequence ID" value="NZ_JAHWQX010000001.1"/>
</dbReference>
<feature type="domain" description="Enoyl reductase (ER)" evidence="3">
    <location>
        <begin position="10"/>
        <end position="323"/>
    </location>
</feature>
<accession>A0ABS6WKC6</accession>
<organism evidence="4 5">
    <name type="scientific">Pseudohoeflea coraliihabitans</name>
    <dbReference type="NCBI Taxonomy" id="2860393"/>
    <lineage>
        <taxon>Bacteria</taxon>
        <taxon>Pseudomonadati</taxon>
        <taxon>Pseudomonadota</taxon>
        <taxon>Alphaproteobacteria</taxon>
        <taxon>Hyphomicrobiales</taxon>
        <taxon>Rhizobiaceae</taxon>
        <taxon>Pseudohoeflea</taxon>
    </lineage>
</organism>